<dbReference type="EMBL" id="KC246832">
    <property type="protein sequence ID" value="AHF25364.1"/>
    <property type="molecule type" value="Genomic_DNA"/>
</dbReference>
<protein>
    <submittedName>
        <fullName evidence="3">Extracellular solute-binding protein family 1</fullName>
    </submittedName>
</protein>
<dbReference type="AlphaFoldDB" id="W0FPH2"/>
<keyword evidence="2" id="KW-0732">Signal</keyword>
<evidence type="ECO:0000256" key="2">
    <source>
        <dbReference type="SAM" id="SignalP"/>
    </source>
</evidence>
<name>W0FPH2_9BACT</name>
<reference evidence="3" key="1">
    <citation type="journal article" date="2013" name="PLoS ONE">
        <title>Metagenomic insights into the carbohydrate-active enzymes carried by the microorganisms adhering to solid digesta in the rumen of cows.</title>
        <authorList>
            <person name="Wang L."/>
            <person name="Hatem A."/>
            <person name="Catalyurek U.V."/>
            <person name="Morrison M."/>
            <person name="Yu Z."/>
        </authorList>
    </citation>
    <scope>NUCLEOTIDE SEQUENCE</scope>
</reference>
<dbReference type="Gene3D" id="3.40.190.10">
    <property type="entry name" value="Periplasmic binding protein-like II"/>
    <property type="match status" value="1"/>
</dbReference>
<evidence type="ECO:0000256" key="1">
    <source>
        <dbReference type="SAM" id="MobiDB-lite"/>
    </source>
</evidence>
<feature type="chain" id="PRO_5004788753" evidence="2">
    <location>
        <begin position="24"/>
        <end position="246"/>
    </location>
</feature>
<accession>W0FPH2</accession>
<sequence>MKKIVALLLSIMMLALAAAPALADEPYEVSIQFVGLFEENKNIANVEAELNKITLEKIGCTVNIVPVFIGNLPSTTSLGVAGDEKLDIVVAGLTSPMDSMVKDELLLPLDDLLAEYGQDVLKITEHVAVAQKINGGTYAVSGYPYAALAAGFVYNKTMADQFCIEMFDGMTMEDLTKVGETLKENGICCLRRMVRCTCTWSQRSASSESSSSPHSSESGPSSEGGHMLPAPSCSLSSASSESDFSS</sequence>
<feature type="compositionally biased region" description="Low complexity" evidence="1">
    <location>
        <begin position="206"/>
        <end position="246"/>
    </location>
</feature>
<evidence type="ECO:0000313" key="3">
    <source>
        <dbReference type="EMBL" id="AHF25364.1"/>
    </source>
</evidence>
<feature type="signal peptide" evidence="2">
    <location>
        <begin position="1"/>
        <end position="23"/>
    </location>
</feature>
<dbReference type="SUPFAM" id="SSF53850">
    <property type="entry name" value="Periplasmic binding protein-like II"/>
    <property type="match status" value="1"/>
</dbReference>
<proteinExistence type="predicted"/>
<feature type="region of interest" description="Disordered" evidence="1">
    <location>
        <begin position="203"/>
        <end position="246"/>
    </location>
</feature>
<organism evidence="3">
    <name type="scientific">uncultured bacterium Contig1625</name>
    <dbReference type="NCBI Taxonomy" id="1393476"/>
    <lineage>
        <taxon>Bacteria</taxon>
        <taxon>environmental samples</taxon>
    </lineage>
</organism>